<keyword evidence="2" id="KW-1185">Reference proteome</keyword>
<reference evidence="2" key="1">
    <citation type="submission" date="2015-12" db="EMBL/GenBank/DDBJ databases">
        <authorList>
            <person name="Lima A."/>
            <person name="Farahani Zayas N."/>
            <person name="Castro Da Silva M.A."/>
            <person name="Cabral A."/>
            <person name="Pessatti M.L."/>
        </authorList>
    </citation>
    <scope>NUCLEOTIDE SEQUENCE [LARGE SCALE GENOMIC DNA]</scope>
    <source>
        <strain evidence="2">LAMA 842</strain>
    </source>
</reference>
<accession>A0A137S4J6</accession>
<evidence type="ECO:0000313" key="2">
    <source>
        <dbReference type="Proteomes" id="UP000070282"/>
    </source>
</evidence>
<dbReference type="EMBL" id="LOCO01000024">
    <property type="protein sequence ID" value="KXO07352.1"/>
    <property type="molecule type" value="Genomic_DNA"/>
</dbReference>
<dbReference type="Proteomes" id="UP000070282">
    <property type="component" value="Unassembled WGS sequence"/>
</dbReference>
<gene>
    <name evidence="1" type="ORF">J122_3441</name>
</gene>
<evidence type="ECO:0000313" key="1">
    <source>
        <dbReference type="EMBL" id="KXO07352.1"/>
    </source>
</evidence>
<dbReference type="Gene3D" id="1.20.1260.10">
    <property type="match status" value="1"/>
</dbReference>
<dbReference type="AlphaFoldDB" id="A0A137S4J6"/>
<protein>
    <recommendedName>
        <fullName evidence="3">ATPase</fullName>
    </recommendedName>
</protein>
<dbReference type="RefSeq" id="WP_061333255.1">
    <property type="nucleotide sequence ID" value="NZ_LOCO01000024.1"/>
</dbReference>
<dbReference type="InterPro" id="IPR012347">
    <property type="entry name" value="Ferritin-like"/>
</dbReference>
<name>A0A137S4J6_9GAMM</name>
<organism evidence="1 2">
    <name type="scientific">Marinobacter excellens LAMA 842</name>
    <dbReference type="NCBI Taxonomy" id="1306954"/>
    <lineage>
        <taxon>Bacteria</taxon>
        <taxon>Pseudomonadati</taxon>
        <taxon>Pseudomonadota</taxon>
        <taxon>Gammaproteobacteria</taxon>
        <taxon>Pseudomonadales</taxon>
        <taxon>Marinobacteraceae</taxon>
        <taxon>Marinobacter</taxon>
    </lineage>
</organism>
<comment type="caution">
    <text evidence="1">The sequence shown here is derived from an EMBL/GenBank/DDBJ whole genome shotgun (WGS) entry which is preliminary data.</text>
</comment>
<dbReference type="PATRIC" id="fig|1306954.6.peg.2010"/>
<sequence>MDIKSFGELIEWTRDLHTHLAQCLGHCATRHEEERAGALLEYLASHESELARIVEEFEGQSASNTLETRVYDYLRHNPIETHRTCDEPYAKLDFQGIYREVMDFHEQVMNLYKNLLGKAEIPEARELLEGLLEMETNESMRLARQIGRMDDL</sequence>
<proteinExistence type="predicted"/>
<evidence type="ECO:0008006" key="3">
    <source>
        <dbReference type="Google" id="ProtNLM"/>
    </source>
</evidence>